<feature type="compositionally biased region" description="Basic and acidic residues" evidence="10">
    <location>
        <begin position="1"/>
        <end position="23"/>
    </location>
</feature>
<feature type="domain" description="Opiodes neuropeptide" evidence="13">
    <location>
        <begin position="271"/>
        <end position="299"/>
    </location>
</feature>
<comment type="subcellular location">
    <subcellularLocation>
        <location evidence="3">Secreted</location>
    </subcellularLocation>
</comment>
<dbReference type="GO" id="GO:2000852">
    <property type="term" value="P:regulation of corticosterone secretion"/>
    <property type="evidence" value="ECO:0007669"/>
    <property type="project" value="TreeGrafter"/>
</dbReference>
<dbReference type="GO" id="GO:0030141">
    <property type="term" value="C:secretory granule"/>
    <property type="evidence" value="ECO:0007669"/>
    <property type="project" value="TreeGrafter"/>
</dbReference>
<accession>A0AAW1CDA6</accession>
<feature type="region of interest" description="Disordered" evidence="10">
    <location>
        <begin position="1"/>
        <end position="26"/>
    </location>
</feature>
<evidence type="ECO:0000256" key="8">
    <source>
        <dbReference type="ARBA" id="ARBA00022729"/>
    </source>
</evidence>
<dbReference type="GO" id="GO:0005615">
    <property type="term" value="C:extracellular space"/>
    <property type="evidence" value="ECO:0007669"/>
    <property type="project" value="TreeGrafter"/>
</dbReference>
<keyword evidence="6" id="KW-0165">Cleavage on pair of basic residues</keyword>
<dbReference type="PANTHER" id="PTHR11416">
    <property type="entry name" value="PRO-OPIOMELANOCORTIN"/>
    <property type="match status" value="1"/>
</dbReference>
<feature type="compositionally biased region" description="Polar residues" evidence="10">
    <location>
        <begin position="137"/>
        <end position="154"/>
    </location>
</feature>
<evidence type="ECO:0000259" key="13">
    <source>
        <dbReference type="SMART" id="SM01365"/>
    </source>
</evidence>
<evidence type="ECO:0000313" key="14">
    <source>
        <dbReference type="EMBL" id="KAK9412268.1"/>
    </source>
</evidence>
<comment type="function">
    <text evidence="2">Endogenous opiate.</text>
</comment>
<sequence>MLRGRKGERETERGREGEKRENTRCSNSRNSLLPLKMLNSQWRNLWAIMGILLIHSVAGVHSLCSDNSWCWDMDTEVKMMECLRACRMGVSNESPVYPGNGHMQPLSENIQKYIYWNKFGKNNSNGGNVGNKRKNLSSDSGADLFSTSSETQDSWEGGSHQESREKQEGKRSYAMEHFRWGKPVGRKRRPIKVNPNGVEEESSESYPQEFRRDLSWEMEYPKLDSPEEKQSSEATKVDKEKQPRNIKNDNAAYKMHHFRWNTPALSKKKRYGGFMTSEHSHTPLVTLFKNAIIKTAYKKGQ</sequence>
<name>A0AAW1CDA6_CROAD</name>
<dbReference type="PRINTS" id="PR00383">
    <property type="entry name" value="MELANOCORTIN"/>
</dbReference>
<dbReference type="Pfam" id="PF08384">
    <property type="entry name" value="NPP"/>
    <property type="match status" value="1"/>
</dbReference>
<evidence type="ECO:0000256" key="3">
    <source>
        <dbReference type="ARBA" id="ARBA00004613"/>
    </source>
</evidence>
<dbReference type="InterPro" id="IPR013531">
    <property type="entry name" value="Mcrtin_ACTH_cent"/>
</dbReference>
<feature type="domain" description="Pro-opiomelanocortin/corticotropin ACTH central region" evidence="11">
    <location>
        <begin position="172"/>
        <end position="210"/>
    </location>
</feature>
<dbReference type="Pfam" id="PF08035">
    <property type="entry name" value="Op_neuropeptide"/>
    <property type="match status" value="1"/>
</dbReference>
<proteinExistence type="inferred from homology"/>
<evidence type="ECO:0000313" key="15">
    <source>
        <dbReference type="Proteomes" id="UP001474421"/>
    </source>
</evidence>
<evidence type="ECO:0000256" key="9">
    <source>
        <dbReference type="ARBA" id="ARBA00023205"/>
    </source>
</evidence>
<reference evidence="14 15" key="1">
    <citation type="journal article" date="2024" name="Proc. Natl. Acad. Sci. U.S.A.">
        <title>The genetic regulatory architecture and epigenomic basis for age-related changes in rattlesnake venom.</title>
        <authorList>
            <person name="Hogan M.P."/>
            <person name="Holding M.L."/>
            <person name="Nystrom G.S."/>
            <person name="Colston T.J."/>
            <person name="Bartlett D.A."/>
            <person name="Mason A.J."/>
            <person name="Ellsworth S.A."/>
            <person name="Rautsaw R.M."/>
            <person name="Lawrence K.C."/>
            <person name="Strickland J.L."/>
            <person name="He B."/>
            <person name="Fraser P."/>
            <person name="Margres M.J."/>
            <person name="Gilbert D.M."/>
            <person name="Gibbs H.L."/>
            <person name="Parkinson C.L."/>
            <person name="Rokyta D.R."/>
        </authorList>
    </citation>
    <scope>NUCLEOTIDE SEQUENCE [LARGE SCALE GENOMIC DNA]</scope>
    <source>
        <strain evidence="14">DRR0105</strain>
    </source>
</reference>
<keyword evidence="8" id="KW-0732">Signal</keyword>
<dbReference type="GO" id="GO:0007218">
    <property type="term" value="P:neuropeptide signaling pathway"/>
    <property type="evidence" value="ECO:0007669"/>
    <property type="project" value="UniProtKB-KW"/>
</dbReference>
<evidence type="ECO:0000256" key="4">
    <source>
        <dbReference type="ARBA" id="ARBA00005832"/>
    </source>
</evidence>
<dbReference type="InterPro" id="IPR050878">
    <property type="entry name" value="POMC-derived_peptides"/>
</dbReference>
<dbReference type="EMBL" id="JAOTOJ010000001">
    <property type="protein sequence ID" value="KAK9412268.1"/>
    <property type="molecule type" value="Genomic_DNA"/>
</dbReference>
<comment type="caution">
    <text evidence="14">The sequence shown here is derived from an EMBL/GenBank/DDBJ whole genome shotgun (WGS) entry which is preliminary data.</text>
</comment>
<feature type="region of interest" description="Disordered" evidence="10">
    <location>
        <begin position="222"/>
        <end position="247"/>
    </location>
</feature>
<gene>
    <name evidence="14" type="ORF">NXF25_003443</name>
</gene>
<dbReference type="Pfam" id="PF00976">
    <property type="entry name" value="ACTH_domain"/>
    <property type="match status" value="2"/>
</dbReference>
<comment type="function">
    <text evidence="1">Stimulates the adrenal glands to release cortisol.</text>
</comment>
<keyword evidence="9" id="KW-0257">Endorphin</keyword>
<keyword evidence="5" id="KW-0964">Secreted</keyword>
<feature type="region of interest" description="Disordered" evidence="10">
    <location>
        <begin position="126"/>
        <end position="210"/>
    </location>
</feature>
<feature type="domain" description="Pro-opiomelanocortin/corticotropin ACTH central region" evidence="11">
    <location>
        <begin position="252"/>
        <end position="290"/>
    </location>
</feature>
<dbReference type="InterPro" id="IPR013593">
    <property type="entry name" value="Melanocortin_N"/>
</dbReference>
<dbReference type="SMART" id="SM01365">
    <property type="entry name" value="Op_neuropeptide"/>
    <property type="match status" value="1"/>
</dbReference>
<dbReference type="GO" id="GO:0001664">
    <property type="term" value="F:G protein-coupled receptor binding"/>
    <property type="evidence" value="ECO:0007669"/>
    <property type="project" value="TreeGrafter"/>
</dbReference>
<evidence type="ECO:0000256" key="10">
    <source>
        <dbReference type="SAM" id="MobiDB-lite"/>
    </source>
</evidence>
<dbReference type="SMART" id="SM01364">
    <property type="entry name" value="NPP"/>
    <property type="match status" value="1"/>
</dbReference>
<evidence type="ECO:0000259" key="12">
    <source>
        <dbReference type="SMART" id="SM01364"/>
    </source>
</evidence>
<feature type="compositionally biased region" description="Basic and acidic residues" evidence="10">
    <location>
        <begin position="159"/>
        <end position="179"/>
    </location>
</feature>
<keyword evidence="7" id="KW-0372">Hormone</keyword>
<evidence type="ECO:0000256" key="6">
    <source>
        <dbReference type="ARBA" id="ARBA00022685"/>
    </source>
</evidence>
<feature type="domain" description="Pro-opiomelanocortin N-terminal" evidence="12">
    <location>
        <begin position="63"/>
        <end position="107"/>
    </location>
</feature>
<dbReference type="AlphaFoldDB" id="A0AAW1CDA6"/>
<comment type="similarity">
    <text evidence="4">Belongs to the POMC family.</text>
</comment>
<organism evidence="14 15">
    <name type="scientific">Crotalus adamanteus</name>
    <name type="common">Eastern diamondback rattlesnake</name>
    <dbReference type="NCBI Taxonomy" id="8729"/>
    <lineage>
        <taxon>Eukaryota</taxon>
        <taxon>Metazoa</taxon>
        <taxon>Chordata</taxon>
        <taxon>Craniata</taxon>
        <taxon>Vertebrata</taxon>
        <taxon>Euteleostomi</taxon>
        <taxon>Lepidosauria</taxon>
        <taxon>Squamata</taxon>
        <taxon>Bifurcata</taxon>
        <taxon>Unidentata</taxon>
        <taxon>Episquamata</taxon>
        <taxon>Toxicofera</taxon>
        <taxon>Serpentes</taxon>
        <taxon>Colubroidea</taxon>
        <taxon>Viperidae</taxon>
        <taxon>Crotalinae</taxon>
        <taxon>Crotalus</taxon>
    </lineage>
</organism>
<dbReference type="Proteomes" id="UP001474421">
    <property type="component" value="Unassembled WGS sequence"/>
</dbReference>
<evidence type="ECO:0000259" key="11">
    <source>
        <dbReference type="SMART" id="SM01363"/>
    </source>
</evidence>
<protein>
    <submittedName>
        <fullName evidence="14">Pro-opiomelanocortin</fullName>
    </submittedName>
</protein>
<dbReference type="GO" id="GO:0005179">
    <property type="term" value="F:hormone activity"/>
    <property type="evidence" value="ECO:0007669"/>
    <property type="project" value="UniProtKB-KW"/>
</dbReference>
<dbReference type="InterPro" id="IPR013532">
    <property type="entry name" value="Opioid_neuropept"/>
</dbReference>
<dbReference type="InterPro" id="IPR001941">
    <property type="entry name" value="PMOC"/>
</dbReference>
<dbReference type="SMART" id="SM01363">
    <property type="entry name" value="ACTH_domain"/>
    <property type="match status" value="2"/>
</dbReference>
<keyword evidence="15" id="KW-1185">Reference proteome</keyword>
<evidence type="ECO:0000256" key="2">
    <source>
        <dbReference type="ARBA" id="ARBA00003192"/>
    </source>
</evidence>
<evidence type="ECO:0000256" key="5">
    <source>
        <dbReference type="ARBA" id="ARBA00022525"/>
    </source>
</evidence>
<dbReference type="PANTHER" id="PTHR11416:SF7">
    <property type="entry name" value="PRO-OPIOMELANOCORTIN"/>
    <property type="match status" value="1"/>
</dbReference>
<evidence type="ECO:0000256" key="7">
    <source>
        <dbReference type="ARBA" id="ARBA00022702"/>
    </source>
</evidence>
<evidence type="ECO:0000256" key="1">
    <source>
        <dbReference type="ARBA" id="ARBA00002965"/>
    </source>
</evidence>